<dbReference type="InterPro" id="IPR004435">
    <property type="entry name" value="MobB_dom"/>
</dbReference>
<organism evidence="2 3">
    <name type="scientific">Clostridium frigoriphilum</name>
    <dbReference type="NCBI Taxonomy" id="443253"/>
    <lineage>
        <taxon>Bacteria</taxon>
        <taxon>Bacillati</taxon>
        <taxon>Bacillota</taxon>
        <taxon>Clostridia</taxon>
        <taxon>Eubacteriales</taxon>
        <taxon>Clostridiaceae</taxon>
        <taxon>Clostridium</taxon>
    </lineage>
</organism>
<reference evidence="2 3" key="1">
    <citation type="submission" date="2023-11" db="EMBL/GenBank/DDBJ databases">
        <title>Draft genome sequence of a psychrophilic Clostridium strain from permafrost water brine.</title>
        <authorList>
            <person name="Shcherbakova V.A."/>
            <person name="Trubitsyn V.E."/>
            <person name="Zakharyuk A.G."/>
        </authorList>
    </citation>
    <scope>NUCLEOTIDE SEQUENCE [LARGE SCALE GENOMIC DNA]</scope>
    <source>
        <strain evidence="2 3">14F</strain>
    </source>
</reference>
<dbReference type="RefSeq" id="WP_216252013.1">
    <property type="nucleotide sequence ID" value="NZ_JAZHFS010000013.1"/>
</dbReference>
<dbReference type="NCBIfam" id="TIGR00176">
    <property type="entry name" value="mobB"/>
    <property type="match status" value="1"/>
</dbReference>
<accession>A0ABU7URE3</accession>
<name>A0ABU7URE3_9CLOT</name>
<protein>
    <submittedName>
        <fullName evidence="2">Molybdopterin-guanine dinucleotide biosynthesis protein B</fullName>
    </submittedName>
</protein>
<sequence length="167" mass="19062">MKNREKPLLIAISGIKNSGKTTLITKLIPRLVNLGYKVATIKHDGHDFEGDVEGTDSYRHKEAGAYGTAVFSKTKFMMVKEQDEVSERELVSYFKEADIILLEGFKYSNYPKVEVIKKEISRNYVCKKETLIAIATDLFFKFEGIKTININDVDEIIEVLLKYIDSN</sequence>
<evidence type="ECO:0000313" key="2">
    <source>
        <dbReference type="EMBL" id="MEF2113519.1"/>
    </source>
</evidence>
<feature type="domain" description="Molybdopterin-guanine dinucleotide biosynthesis protein B (MobB)" evidence="1">
    <location>
        <begin position="10"/>
        <end position="137"/>
    </location>
</feature>
<keyword evidence="3" id="KW-1185">Reference proteome</keyword>
<evidence type="ECO:0000313" key="3">
    <source>
        <dbReference type="Proteomes" id="UP001498469"/>
    </source>
</evidence>
<dbReference type="CDD" id="cd03116">
    <property type="entry name" value="MobB"/>
    <property type="match status" value="1"/>
</dbReference>
<dbReference type="EMBL" id="JAZHFS010000013">
    <property type="protein sequence ID" value="MEF2113519.1"/>
    <property type="molecule type" value="Genomic_DNA"/>
</dbReference>
<dbReference type="Pfam" id="PF03205">
    <property type="entry name" value="MobB"/>
    <property type="match status" value="1"/>
</dbReference>
<evidence type="ECO:0000259" key="1">
    <source>
        <dbReference type="Pfam" id="PF03205"/>
    </source>
</evidence>
<dbReference type="PANTHER" id="PTHR40072:SF1">
    <property type="entry name" value="MOLYBDOPTERIN-GUANINE DINUCLEOTIDE BIOSYNTHESIS ADAPTER PROTEIN"/>
    <property type="match status" value="1"/>
</dbReference>
<gene>
    <name evidence="2" type="primary">mobB</name>
    <name evidence="2" type="ORF">SJI18_14515</name>
</gene>
<comment type="caution">
    <text evidence="2">The sequence shown here is derived from an EMBL/GenBank/DDBJ whole genome shotgun (WGS) entry which is preliminary data.</text>
</comment>
<dbReference type="Proteomes" id="UP001498469">
    <property type="component" value="Unassembled WGS sequence"/>
</dbReference>
<dbReference type="PANTHER" id="PTHR40072">
    <property type="entry name" value="MOLYBDOPTERIN-GUANINE DINUCLEOTIDE BIOSYNTHESIS ADAPTER PROTEIN-RELATED"/>
    <property type="match status" value="1"/>
</dbReference>
<proteinExistence type="predicted"/>
<dbReference type="InterPro" id="IPR052539">
    <property type="entry name" value="MGD_biosynthesis_adapter"/>
</dbReference>